<dbReference type="PANTHER" id="PTHR47723:SF19">
    <property type="entry name" value="POLYNUCLEOTIDYL TRANSFERASE, RIBONUCLEASE H-LIKE SUPERFAMILY PROTEIN"/>
    <property type="match status" value="1"/>
</dbReference>
<dbReference type="PANTHER" id="PTHR47723">
    <property type="entry name" value="OS05G0353850 PROTEIN"/>
    <property type="match status" value="1"/>
</dbReference>
<dbReference type="InterPro" id="IPR053151">
    <property type="entry name" value="RNase_H-like"/>
</dbReference>
<sequence>MIVVYTDGASKGNPGISGAGIYMKAGGESFDYTIPLETMSNHEAEFHAVIKALEICKEKFAGEILSFRSDSKTVVDIIENGSTKNVLFQPLITKINLLTKFFPYFFIKWIPEKQNAHADRLAKKSNPAAKLIHLRQS</sequence>
<keyword evidence="3" id="KW-1185">Reference proteome</keyword>
<dbReference type="InterPro" id="IPR002156">
    <property type="entry name" value="RNaseH_domain"/>
</dbReference>
<organism evidence="2 3">
    <name type="scientific">Tigheibacillus halophilus</name>
    <dbReference type="NCBI Taxonomy" id="361280"/>
    <lineage>
        <taxon>Bacteria</taxon>
        <taxon>Bacillati</taxon>
        <taxon>Bacillota</taxon>
        <taxon>Bacilli</taxon>
        <taxon>Bacillales</taxon>
        <taxon>Bacillaceae</taxon>
        <taxon>Tigheibacillus</taxon>
    </lineage>
</organism>
<dbReference type="CDD" id="cd09279">
    <property type="entry name" value="RNase_HI_like"/>
    <property type="match status" value="1"/>
</dbReference>
<dbReference type="Pfam" id="PF13456">
    <property type="entry name" value="RVT_3"/>
    <property type="match status" value="1"/>
</dbReference>
<evidence type="ECO:0000313" key="2">
    <source>
        <dbReference type="EMBL" id="MDY0395704.1"/>
    </source>
</evidence>
<gene>
    <name evidence="2" type="ORF">RWE15_16375</name>
</gene>
<evidence type="ECO:0000259" key="1">
    <source>
        <dbReference type="PROSITE" id="PS50879"/>
    </source>
</evidence>
<proteinExistence type="predicted"/>
<accession>A0ABU5C8Z9</accession>
<feature type="domain" description="RNase H type-1" evidence="1">
    <location>
        <begin position="1"/>
        <end position="127"/>
    </location>
</feature>
<dbReference type="Proteomes" id="UP001281447">
    <property type="component" value="Unassembled WGS sequence"/>
</dbReference>
<dbReference type="PROSITE" id="PS50879">
    <property type="entry name" value="RNASE_H_1"/>
    <property type="match status" value="1"/>
</dbReference>
<dbReference type="InterPro" id="IPR036397">
    <property type="entry name" value="RNaseH_sf"/>
</dbReference>
<evidence type="ECO:0000313" key="3">
    <source>
        <dbReference type="Proteomes" id="UP001281447"/>
    </source>
</evidence>
<protein>
    <submittedName>
        <fullName evidence="2">Ribonuclease HI family protein</fullName>
        <ecNumber evidence="2">3.1.26.4</ecNumber>
    </submittedName>
</protein>
<dbReference type="GO" id="GO:0004523">
    <property type="term" value="F:RNA-DNA hybrid ribonuclease activity"/>
    <property type="evidence" value="ECO:0007669"/>
    <property type="project" value="UniProtKB-EC"/>
</dbReference>
<comment type="caution">
    <text evidence="2">The sequence shown here is derived from an EMBL/GenBank/DDBJ whole genome shotgun (WGS) entry which is preliminary data.</text>
</comment>
<name>A0ABU5C8Z9_9BACI</name>
<keyword evidence="2" id="KW-0378">Hydrolase</keyword>
<dbReference type="EMBL" id="JAWDIP010000003">
    <property type="protein sequence ID" value="MDY0395704.1"/>
    <property type="molecule type" value="Genomic_DNA"/>
</dbReference>
<dbReference type="Gene3D" id="3.30.420.10">
    <property type="entry name" value="Ribonuclease H-like superfamily/Ribonuclease H"/>
    <property type="match status" value="1"/>
</dbReference>
<dbReference type="InterPro" id="IPR012337">
    <property type="entry name" value="RNaseH-like_sf"/>
</dbReference>
<dbReference type="EC" id="3.1.26.4" evidence="2"/>
<dbReference type="SUPFAM" id="SSF53098">
    <property type="entry name" value="Ribonuclease H-like"/>
    <property type="match status" value="1"/>
</dbReference>
<reference evidence="2 3" key="1">
    <citation type="submission" date="2023-10" db="EMBL/GenBank/DDBJ databases">
        <title>Virgibacillus halophilus 5B73C genome.</title>
        <authorList>
            <person name="Miliotis G."/>
            <person name="Sengupta P."/>
            <person name="Hameed A."/>
            <person name="Chuvochina M."/>
            <person name="Mcdonagh F."/>
            <person name="Simpson A.C."/>
            <person name="Singh N.K."/>
            <person name="Rekha P.D."/>
            <person name="Raman K."/>
            <person name="Hugenholtz P."/>
            <person name="Venkateswaran K."/>
        </authorList>
    </citation>
    <scope>NUCLEOTIDE SEQUENCE [LARGE SCALE GENOMIC DNA]</scope>
    <source>
        <strain evidence="2 3">5B73C</strain>
    </source>
</reference>